<reference evidence="1" key="2">
    <citation type="submission" date="2025-03" db="EMBL/GenBank/DDBJ databases">
        <authorList>
            <consortium name="ELIXIR-Norway"/>
            <consortium name="Elixir Norway"/>
        </authorList>
    </citation>
    <scope>NUCLEOTIDE SEQUENCE</scope>
</reference>
<organism evidence="1 2">
    <name type="scientific">Rangifer tarandus platyrhynchus</name>
    <name type="common">Svalbard reindeer</name>
    <dbReference type="NCBI Taxonomy" id="3082113"/>
    <lineage>
        <taxon>Eukaryota</taxon>
        <taxon>Metazoa</taxon>
        <taxon>Chordata</taxon>
        <taxon>Craniata</taxon>
        <taxon>Vertebrata</taxon>
        <taxon>Euteleostomi</taxon>
        <taxon>Mammalia</taxon>
        <taxon>Eutheria</taxon>
        <taxon>Laurasiatheria</taxon>
        <taxon>Artiodactyla</taxon>
        <taxon>Ruminantia</taxon>
        <taxon>Pecora</taxon>
        <taxon>Cervidae</taxon>
        <taxon>Odocoileinae</taxon>
        <taxon>Rangifer</taxon>
    </lineage>
</organism>
<name>A0AC59Z6S9_RANTA</name>
<gene>
    <name evidence="1" type="ORF">MRATA1EN22A_LOCUS14641</name>
</gene>
<reference evidence="1" key="1">
    <citation type="submission" date="2023-05" db="EMBL/GenBank/DDBJ databases">
        <authorList>
            <consortium name="ELIXIR-Norway"/>
        </authorList>
    </citation>
    <scope>NUCLEOTIDE SEQUENCE</scope>
</reference>
<dbReference type="EMBL" id="OX596109">
    <property type="protein sequence ID" value="CAN0269132.1"/>
    <property type="molecule type" value="Genomic_DNA"/>
</dbReference>
<proteinExistence type="predicted"/>
<accession>A0AC59Z6S9</accession>
<protein>
    <submittedName>
        <fullName evidence="1">Uncharacterized protein</fullName>
    </submittedName>
</protein>
<sequence>MHGFEAEPCDAQSHHPHQEGHLFFPHQDSWGDRGSRRWQSWHHCGPDAALCRPPGTAQGCHPPTSAPEPIHCPRWSLLHDTSVFAQEEGNGGNRVTRVTNEKRIPSLQLRMRTSTFCQARKLSRSPGLSVLAQMSAFQLLHPRACAPHTAWQLPPSGLVVLGT</sequence>
<evidence type="ECO:0000313" key="2">
    <source>
        <dbReference type="Proteomes" id="UP001162501"/>
    </source>
</evidence>
<dbReference type="Proteomes" id="UP001162501">
    <property type="component" value="Chromosome 25"/>
</dbReference>
<evidence type="ECO:0000313" key="1">
    <source>
        <dbReference type="EMBL" id="CAN0269132.1"/>
    </source>
</evidence>